<comment type="caution">
    <text evidence="1">The sequence shown here is derived from an EMBL/GenBank/DDBJ whole genome shotgun (WGS) entry which is preliminary data.</text>
</comment>
<proteinExistence type="predicted"/>
<reference evidence="1 2" key="1">
    <citation type="journal article" date="2014" name="Am. J. Bot.">
        <title>Genome assembly and annotation for red clover (Trifolium pratense; Fabaceae).</title>
        <authorList>
            <person name="Istvanek J."/>
            <person name="Jaros M."/>
            <person name="Krenek A."/>
            <person name="Repkova J."/>
        </authorList>
    </citation>
    <scope>NUCLEOTIDE SEQUENCE [LARGE SCALE GENOMIC DNA]</scope>
    <source>
        <strain evidence="2">cv. Tatra</strain>
        <tissue evidence="1">Young leaves</tissue>
    </source>
</reference>
<gene>
    <name evidence="1" type="ORF">L195_g058507</name>
</gene>
<reference evidence="1 2" key="2">
    <citation type="journal article" date="2017" name="Front. Plant Sci.">
        <title>Gene Classification and Mining of Molecular Markers Useful in Red Clover (Trifolium pratense) Breeding.</title>
        <authorList>
            <person name="Istvanek J."/>
            <person name="Dluhosova J."/>
            <person name="Dluhos P."/>
            <person name="Patkova L."/>
            <person name="Nedelnik J."/>
            <person name="Repkova J."/>
        </authorList>
    </citation>
    <scope>NUCLEOTIDE SEQUENCE [LARGE SCALE GENOMIC DNA]</scope>
    <source>
        <strain evidence="2">cv. Tatra</strain>
        <tissue evidence="1">Young leaves</tissue>
    </source>
</reference>
<dbReference type="Proteomes" id="UP000236291">
    <property type="component" value="Unassembled WGS sequence"/>
</dbReference>
<dbReference type="AlphaFoldDB" id="A0A2K3JSN9"/>
<evidence type="ECO:0000313" key="2">
    <source>
        <dbReference type="Proteomes" id="UP000236291"/>
    </source>
</evidence>
<organism evidence="1 2">
    <name type="scientific">Trifolium pratense</name>
    <name type="common">Red clover</name>
    <dbReference type="NCBI Taxonomy" id="57577"/>
    <lineage>
        <taxon>Eukaryota</taxon>
        <taxon>Viridiplantae</taxon>
        <taxon>Streptophyta</taxon>
        <taxon>Embryophyta</taxon>
        <taxon>Tracheophyta</taxon>
        <taxon>Spermatophyta</taxon>
        <taxon>Magnoliopsida</taxon>
        <taxon>eudicotyledons</taxon>
        <taxon>Gunneridae</taxon>
        <taxon>Pentapetalae</taxon>
        <taxon>rosids</taxon>
        <taxon>fabids</taxon>
        <taxon>Fabales</taxon>
        <taxon>Fabaceae</taxon>
        <taxon>Papilionoideae</taxon>
        <taxon>50 kb inversion clade</taxon>
        <taxon>NPAAA clade</taxon>
        <taxon>Hologalegina</taxon>
        <taxon>IRL clade</taxon>
        <taxon>Trifolieae</taxon>
        <taxon>Trifolium</taxon>
    </lineage>
</organism>
<accession>A0A2K3JSN9</accession>
<name>A0A2K3JSN9_TRIPR</name>
<feature type="non-terminal residue" evidence="1">
    <location>
        <position position="1"/>
    </location>
</feature>
<protein>
    <submittedName>
        <fullName evidence="1">Uncharacterized protein</fullName>
    </submittedName>
</protein>
<evidence type="ECO:0000313" key="1">
    <source>
        <dbReference type="EMBL" id="PNX57059.1"/>
    </source>
</evidence>
<dbReference type="EMBL" id="ASHM01122040">
    <property type="protein sequence ID" value="PNX57059.1"/>
    <property type="molecule type" value="Genomic_DNA"/>
</dbReference>
<sequence length="26" mass="2799">FQLLLDKVVTCVVRAVLAAVKDVMAP</sequence>